<dbReference type="HOGENOM" id="CLU_011572_2_1_9"/>
<dbReference type="InterPro" id="IPR052913">
    <property type="entry name" value="Glycopeptide_resist_protein"/>
</dbReference>
<dbReference type="Proteomes" id="UP000030635">
    <property type="component" value="Chromosome"/>
</dbReference>
<dbReference type="Pfam" id="PF07501">
    <property type="entry name" value="G5"/>
    <property type="match status" value="1"/>
</dbReference>
<keyword evidence="2" id="KW-1133">Transmembrane helix</keyword>
<dbReference type="InterPro" id="IPR007391">
    <property type="entry name" value="Vancomycin_resist_VanW"/>
</dbReference>
<organism evidence="4 5">
    <name type="scientific">Clostridium baratii str. Sullivan</name>
    <dbReference type="NCBI Taxonomy" id="1415775"/>
    <lineage>
        <taxon>Bacteria</taxon>
        <taxon>Bacillati</taxon>
        <taxon>Bacillota</taxon>
        <taxon>Clostridia</taxon>
        <taxon>Eubacteriales</taxon>
        <taxon>Clostridiaceae</taxon>
        <taxon>Clostridium</taxon>
    </lineage>
</organism>
<dbReference type="PANTHER" id="PTHR35788">
    <property type="entry name" value="EXPORTED PROTEIN-RELATED"/>
    <property type="match status" value="1"/>
</dbReference>
<reference evidence="4 5" key="1">
    <citation type="journal article" date="2015" name="Infect. Genet. Evol.">
        <title>Genomic sequences of six botulinum neurotoxin-producing strains representing three clostridial species illustrate the mobility and diversity of botulinum neurotoxin genes.</title>
        <authorList>
            <person name="Smith T.J."/>
            <person name="Hill K.K."/>
            <person name="Xie G."/>
            <person name="Foley B.T."/>
            <person name="Williamson C.H."/>
            <person name="Foster J.T."/>
            <person name="Johnson S.L."/>
            <person name="Chertkov O."/>
            <person name="Teshima H."/>
            <person name="Gibbons H.S."/>
            <person name="Johnsky L.A."/>
            <person name="Karavis M.A."/>
            <person name="Smith L.A."/>
        </authorList>
    </citation>
    <scope>NUCLEOTIDE SEQUENCE [LARGE SCALE GENOMIC DNA]</scope>
    <source>
        <strain evidence="4 5">Sullivan</strain>
    </source>
</reference>
<evidence type="ECO:0000259" key="3">
    <source>
        <dbReference type="PROSITE" id="PS51109"/>
    </source>
</evidence>
<dbReference type="STRING" id="1561.NPD11_2655"/>
<proteinExistence type="predicted"/>
<dbReference type="EMBL" id="CP006905">
    <property type="protein sequence ID" value="AIY83741.1"/>
    <property type="molecule type" value="Genomic_DNA"/>
</dbReference>
<dbReference type="AlphaFoldDB" id="A0A0A7FY46"/>
<evidence type="ECO:0000313" key="4">
    <source>
        <dbReference type="EMBL" id="AIY83741.1"/>
    </source>
</evidence>
<dbReference type="OrthoDB" id="9797191at2"/>
<accession>A0A0A7FY46</accession>
<keyword evidence="2" id="KW-0472">Membrane</keyword>
<keyword evidence="1" id="KW-0732">Signal</keyword>
<dbReference type="eggNOG" id="COG2720">
    <property type="taxonomic scope" value="Bacteria"/>
</dbReference>
<dbReference type="InterPro" id="IPR011098">
    <property type="entry name" value="G5_dom"/>
</dbReference>
<dbReference type="InterPro" id="IPR022029">
    <property type="entry name" value="YoaR-like_PG-bd"/>
</dbReference>
<dbReference type="PANTHER" id="PTHR35788:SF1">
    <property type="entry name" value="EXPORTED PROTEIN"/>
    <property type="match status" value="1"/>
</dbReference>
<dbReference type="PROSITE" id="PS51109">
    <property type="entry name" value="G5"/>
    <property type="match status" value="1"/>
</dbReference>
<protein>
    <submittedName>
        <fullName evidence="4">Putative peptidoglycan binding domain protein</fullName>
    </submittedName>
</protein>
<feature type="transmembrane region" description="Helical" evidence="2">
    <location>
        <begin position="21"/>
        <end position="42"/>
    </location>
</feature>
<dbReference type="Pfam" id="PF04294">
    <property type="entry name" value="VanW"/>
    <property type="match status" value="1"/>
</dbReference>
<evidence type="ECO:0000313" key="5">
    <source>
        <dbReference type="Proteomes" id="UP000030635"/>
    </source>
</evidence>
<feature type="domain" description="G5" evidence="3">
    <location>
        <begin position="390"/>
        <end position="469"/>
    </location>
</feature>
<dbReference type="Pfam" id="PF12229">
    <property type="entry name" value="PG_binding_4"/>
    <property type="match status" value="1"/>
</dbReference>
<evidence type="ECO:0000256" key="1">
    <source>
        <dbReference type="ARBA" id="ARBA00022729"/>
    </source>
</evidence>
<dbReference type="Gene3D" id="2.20.230.10">
    <property type="entry name" value="Resuscitation-promoting factor rpfb"/>
    <property type="match status" value="1"/>
</dbReference>
<gene>
    <name evidence="4" type="ORF">U729_348</name>
</gene>
<name>A0A0A7FY46_9CLOT</name>
<dbReference type="KEGG" id="cbv:U729_348"/>
<keyword evidence="2" id="KW-0812">Transmembrane</keyword>
<sequence>MVKSGGQRSASNGGSKKKKQLIIASVGLIVLVLGGLGAYTTYVNGTVKEWNNKIYPGVTVKGIDLGGKTKEEGKAILEESFSKKIQDKKIVVKVKDKDKEYDTKYSELDPKFEIDKAVEEAFNYGKDNSLFKKNSLIKEGELNKHEIQLNFTYSDEKLNKLEDKIIKKFNIAAKNAKINIDNSGNISITPETIGYGINKEELDKELKEKINGDLGKETLVELEYKENKPKVTKEELSKINGVMGSFSSSYQSSDANRSANIKAATEFVDGTLLMPGEVFSYSEATQRDKSKYKEGNVYINDKVEKDIGGGICQVSSALYRAVMRANLRPAERHNHSMTVGYAKPGLDATVAWGYLDFKIKNTYSTPIYIQGITHNKITEFKVYGDVKELKGRTYEMENEIIKTIPITEEIIKDPNLKEGTRKVESAGITGYVAKGYQVTYENGKAIKKELVSTDTYKMVPQKVRVGTKKD</sequence>
<evidence type="ECO:0000256" key="2">
    <source>
        <dbReference type="SAM" id="Phobius"/>
    </source>
</evidence>
<dbReference type="SMART" id="SM01208">
    <property type="entry name" value="G5"/>
    <property type="match status" value="1"/>
</dbReference>
<keyword evidence="5" id="KW-1185">Reference proteome</keyword>